<reference evidence="2" key="1">
    <citation type="journal article" date="2023" name="Mol. Biol. Evol.">
        <title>Third-Generation Sequencing Reveals the Adaptive Role of the Epigenome in Three Deep-Sea Polychaetes.</title>
        <authorList>
            <person name="Perez M."/>
            <person name="Aroh O."/>
            <person name="Sun Y."/>
            <person name="Lan Y."/>
            <person name="Juniper S.K."/>
            <person name="Young C.R."/>
            <person name="Angers B."/>
            <person name="Qian P.Y."/>
        </authorList>
    </citation>
    <scope>NUCLEOTIDE SEQUENCE</scope>
    <source>
        <strain evidence="2">R07B-5</strain>
    </source>
</reference>
<evidence type="ECO:0000256" key="1">
    <source>
        <dbReference type="SAM" id="MobiDB-lite"/>
    </source>
</evidence>
<proteinExistence type="predicted"/>
<name>A0AAD9NQX1_RIDPI</name>
<dbReference type="AlphaFoldDB" id="A0AAD9NQX1"/>
<keyword evidence="3" id="KW-1185">Reference proteome</keyword>
<evidence type="ECO:0000313" key="2">
    <source>
        <dbReference type="EMBL" id="KAK2176184.1"/>
    </source>
</evidence>
<dbReference type="Proteomes" id="UP001209878">
    <property type="component" value="Unassembled WGS sequence"/>
</dbReference>
<feature type="compositionally biased region" description="Polar residues" evidence="1">
    <location>
        <begin position="1"/>
        <end position="24"/>
    </location>
</feature>
<dbReference type="EMBL" id="JAODUO010000677">
    <property type="protein sequence ID" value="KAK2176184.1"/>
    <property type="molecule type" value="Genomic_DNA"/>
</dbReference>
<accession>A0AAD9NQX1</accession>
<evidence type="ECO:0000313" key="3">
    <source>
        <dbReference type="Proteomes" id="UP001209878"/>
    </source>
</evidence>
<protein>
    <submittedName>
        <fullName evidence="2">Uncharacterized protein</fullName>
    </submittedName>
</protein>
<organism evidence="2 3">
    <name type="scientific">Ridgeia piscesae</name>
    <name type="common">Tubeworm</name>
    <dbReference type="NCBI Taxonomy" id="27915"/>
    <lineage>
        <taxon>Eukaryota</taxon>
        <taxon>Metazoa</taxon>
        <taxon>Spiralia</taxon>
        <taxon>Lophotrochozoa</taxon>
        <taxon>Annelida</taxon>
        <taxon>Polychaeta</taxon>
        <taxon>Sedentaria</taxon>
        <taxon>Canalipalpata</taxon>
        <taxon>Sabellida</taxon>
        <taxon>Siboglinidae</taxon>
        <taxon>Ridgeia</taxon>
    </lineage>
</organism>
<comment type="caution">
    <text evidence="2">The sequence shown here is derived from an EMBL/GenBank/DDBJ whole genome shotgun (WGS) entry which is preliminary data.</text>
</comment>
<gene>
    <name evidence="2" type="ORF">NP493_677g02100</name>
</gene>
<feature type="region of interest" description="Disordered" evidence="1">
    <location>
        <begin position="1"/>
        <end position="35"/>
    </location>
</feature>
<sequence length="35" mass="3785">MEGLSTESVATQLQIDSLTESRPSVITARLPDDHS</sequence>